<dbReference type="EMBL" id="BAAART010000136">
    <property type="protein sequence ID" value="GAA2250129.1"/>
    <property type="molecule type" value="Genomic_DNA"/>
</dbReference>
<dbReference type="Proteomes" id="UP001501474">
    <property type="component" value="Unassembled WGS sequence"/>
</dbReference>
<feature type="region of interest" description="Disordered" evidence="1">
    <location>
        <begin position="12"/>
        <end position="100"/>
    </location>
</feature>
<evidence type="ECO:0000313" key="3">
    <source>
        <dbReference type="Proteomes" id="UP001501474"/>
    </source>
</evidence>
<proteinExistence type="predicted"/>
<sequence length="100" mass="11010">MLGLSVLALHRIPPLDQPENQAEEKLREERIHPGPPPQEEREKLTNSVRRGAQLGYPELAQPLPNRFLGAPVPDSRSSCRSVSGEEPLTRRLNGCGTGLP</sequence>
<gene>
    <name evidence="2" type="ORF">GCM10010104_53420</name>
</gene>
<keyword evidence="3" id="KW-1185">Reference proteome</keyword>
<feature type="compositionally biased region" description="Basic and acidic residues" evidence="1">
    <location>
        <begin position="22"/>
        <end position="44"/>
    </location>
</feature>
<reference evidence="3" key="1">
    <citation type="journal article" date="2019" name="Int. J. Syst. Evol. Microbiol.">
        <title>The Global Catalogue of Microorganisms (GCM) 10K type strain sequencing project: providing services to taxonomists for standard genome sequencing and annotation.</title>
        <authorList>
            <consortium name="The Broad Institute Genomics Platform"/>
            <consortium name="The Broad Institute Genome Sequencing Center for Infectious Disease"/>
            <person name="Wu L."/>
            <person name="Ma J."/>
        </authorList>
    </citation>
    <scope>NUCLEOTIDE SEQUENCE [LARGE SCALE GENOMIC DNA]</scope>
    <source>
        <strain evidence="3">JCM 3053</strain>
    </source>
</reference>
<organism evidence="2 3">
    <name type="scientific">Streptomyces indiaensis</name>
    <dbReference type="NCBI Taxonomy" id="284033"/>
    <lineage>
        <taxon>Bacteria</taxon>
        <taxon>Bacillati</taxon>
        <taxon>Actinomycetota</taxon>
        <taxon>Actinomycetes</taxon>
        <taxon>Kitasatosporales</taxon>
        <taxon>Streptomycetaceae</taxon>
        <taxon>Streptomyces</taxon>
    </lineage>
</organism>
<protein>
    <submittedName>
        <fullName evidence="2">Uncharacterized protein</fullName>
    </submittedName>
</protein>
<evidence type="ECO:0000256" key="1">
    <source>
        <dbReference type="SAM" id="MobiDB-lite"/>
    </source>
</evidence>
<comment type="caution">
    <text evidence="2">The sequence shown here is derived from an EMBL/GenBank/DDBJ whole genome shotgun (WGS) entry which is preliminary data.</text>
</comment>
<accession>A0ABP5R7J1</accession>
<name>A0ABP5R7J1_9ACTN</name>
<evidence type="ECO:0000313" key="2">
    <source>
        <dbReference type="EMBL" id="GAA2250129.1"/>
    </source>
</evidence>